<proteinExistence type="predicted"/>
<dbReference type="PRINTS" id="PR01345">
    <property type="entry name" value="CERVTRCPTASE"/>
</dbReference>
<evidence type="ECO:0000313" key="2">
    <source>
        <dbReference type="Proteomes" id="UP001458880"/>
    </source>
</evidence>
<evidence type="ECO:0000313" key="1">
    <source>
        <dbReference type="EMBL" id="KAK9701377.1"/>
    </source>
</evidence>
<gene>
    <name evidence="1" type="ORF">QE152_g30647</name>
</gene>
<protein>
    <recommendedName>
        <fullName evidence="3">Reverse transcriptase</fullName>
    </recommendedName>
</protein>
<sequence>MSRGTVNWKKLIPASSNMFPNVPKSKPWISHALLKKINEKRKSWHRYKASNSEVDYHHYRTLCNTVTKNIRDAKAKYEHDLVTSNSSKKFFRHIQSTVQSRVSTPVLKNNSRTLIYDPKDVANMFATEFKNSFISDPSSTFPTITGRRNERCLGTIEITEAKRIERWCKDWLLDFDENKSSIVHIGRNNPRRQYTLNNQTIKAASSQEDLGVVVSADLRWAPHVGKVVKWVDSMSYMISRTFTNPSPKLWKKSTRSTLDLLWTMQQWCGVPILRRTFMPWNRPKEKSPDYPHN</sequence>
<comment type="caution">
    <text evidence="1">The sequence shown here is derived from an EMBL/GenBank/DDBJ whole genome shotgun (WGS) entry which is preliminary data.</text>
</comment>
<dbReference type="AlphaFoldDB" id="A0AAW1JDS9"/>
<organism evidence="1 2">
    <name type="scientific">Popillia japonica</name>
    <name type="common">Japanese beetle</name>
    <dbReference type="NCBI Taxonomy" id="7064"/>
    <lineage>
        <taxon>Eukaryota</taxon>
        <taxon>Metazoa</taxon>
        <taxon>Ecdysozoa</taxon>
        <taxon>Arthropoda</taxon>
        <taxon>Hexapoda</taxon>
        <taxon>Insecta</taxon>
        <taxon>Pterygota</taxon>
        <taxon>Neoptera</taxon>
        <taxon>Endopterygota</taxon>
        <taxon>Coleoptera</taxon>
        <taxon>Polyphaga</taxon>
        <taxon>Scarabaeiformia</taxon>
        <taxon>Scarabaeidae</taxon>
        <taxon>Rutelinae</taxon>
        <taxon>Popillia</taxon>
    </lineage>
</organism>
<evidence type="ECO:0008006" key="3">
    <source>
        <dbReference type="Google" id="ProtNLM"/>
    </source>
</evidence>
<dbReference type="EMBL" id="JASPKY010000415">
    <property type="protein sequence ID" value="KAK9701377.1"/>
    <property type="molecule type" value="Genomic_DNA"/>
</dbReference>
<reference evidence="1 2" key="1">
    <citation type="journal article" date="2024" name="BMC Genomics">
        <title>De novo assembly and annotation of Popillia japonica's genome with initial clues to its potential as an invasive pest.</title>
        <authorList>
            <person name="Cucini C."/>
            <person name="Boschi S."/>
            <person name="Funari R."/>
            <person name="Cardaioli E."/>
            <person name="Iannotti N."/>
            <person name="Marturano G."/>
            <person name="Paoli F."/>
            <person name="Bruttini M."/>
            <person name="Carapelli A."/>
            <person name="Frati F."/>
            <person name="Nardi F."/>
        </authorList>
    </citation>
    <scope>NUCLEOTIDE SEQUENCE [LARGE SCALE GENOMIC DNA]</scope>
    <source>
        <strain evidence="1">DMR45628</strain>
    </source>
</reference>
<accession>A0AAW1JDS9</accession>
<dbReference type="Proteomes" id="UP001458880">
    <property type="component" value="Unassembled WGS sequence"/>
</dbReference>
<keyword evidence="2" id="KW-1185">Reference proteome</keyword>
<name>A0AAW1JDS9_POPJA</name>